<proteinExistence type="predicted"/>
<gene>
    <name evidence="1" type="ORF">D0894_27805</name>
</gene>
<evidence type="ECO:0000313" key="1">
    <source>
        <dbReference type="EMBL" id="RII74221.1"/>
    </source>
</evidence>
<name>A0A399LXH9_9PSED</name>
<dbReference type="EMBL" id="QWLL01000067">
    <property type="protein sequence ID" value="RII74221.1"/>
    <property type="molecule type" value="Genomic_DNA"/>
</dbReference>
<comment type="caution">
    <text evidence="1">The sequence shown here is derived from an EMBL/GenBank/DDBJ whole genome shotgun (WGS) entry which is preliminary data.</text>
</comment>
<accession>A0A399LXH9</accession>
<organism evidence="1 2">
    <name type="scientific">Pseudomonas monteilii</name>
    <dbReference type="NCBI Taxonomy" id="76759"/>
    <lineage>
        <taxon>Bacteria</taxon>
        <taxon>Pseudomonadati</taxon>
        <taxon>Pseudomonadota</taxon>
        <taxon>Gammaproteobacteria</taxon>
        <taxon>Pseudomonadales</taxon>
        <taxon>Pseudomonadaceae</taxon>
        <taxon>Pseudomonas</taxon>
    </lineage>
</organism>
<evidence type="ECO:0000313" key="2">
    <source>
        <dbReference type="Proteomes" id="UP000265875"/>
    </source>
</evidence>
<protein>
    <submittedName>
        <fullName evidence="1">Uncharacterized protein</fullName>
    </submittedName>
</protein>
<dbReference type="AlphaFoldDB" id="A0A399LXH9"/>
<reference evidence="1 2" key="1">
    <citation type="submission" date="2018-08" db="EMBL/GenBank/DDBJ databases">
        <title>Draft genome sequence of the cyanotroph, Pseudomonas monteilii BCN3.</title>
        <authorList>
            <person name="Jones L.B."/>
            <person name="Kunz D.A."/>
        </authorList>
    </citation>
    <scope>NUCLEOTIDE SEQUENCE [LARGE SCALE GENOMIC DNA]</scope>
    <source>
        <strain evidence="1 2">BCN3</strain>
    </source>
</reference>
<dbReference type="Proteomes" id="UP000265875">
    <property type="component" value="Unassembled WGS sequence"/>
</dbReference>
<dbReference type="RefSeq" id="WP_119372026.1">
    <property type="nucleotide sequence ID" value="NZ_QWLL01000067.1"/>
</dbReference>
<sequence length="61" mass="7049">MERQPIFLERSSHREKLDVISVSGFKPMIDLWLLHPQYLGNLQEPVDMFGNVAAQRLQPAT</sequence>